<dbReference type="SUPFAM" id="SSF47592">
    <property type="entry name" value="SWIB/MDM2 domain"/>
    <property type="match status" value="1"/>
</dbReference>
<dbReference type="InterPro" id="IPR004343">
    <property type="entry name" value="Plus-3_dom"/>
</dbReference>
<dbReference type="SUPFAM" id="SSF57903">
    <property type="entry name" value="FYVE/PHD zinc finger"/>
    <property type="match status" value="1"/>
</dbReference>
<feature type="compositionally biased region" description="Basic and acidic residues" evidence="5">
    <location>
        <begin position="1025"/>
        <end position="1062"/>
    </location>
</feature>
<dbReference type="Gene3D" id="3.30.40.10">
    <property type="entry name" value="Zinc/RING finger domain, C3HC4 (zinc finger)"/>
    <property type="match status" value="1"/>
</dbReference>
<dbReference type="SMART" id="SM00249">
    <property type="entry name" value="PHD"/>
    <property type="match status" value="1"/>
</dbReference>
<dbReference type="InterPro" id="IPR013083">
    <property type="entry name" value="Znf_RING/FYVE/PHD"/>
</dbReference>
<dbReference type="PROSITE" id="PS50829">
    <property type="entry name" value="GYF"/>
    <property type="match status" value="1"/>
</dbReference>
<evidence type="ECO:0000259" key="7">
    <source>
        <dbReference type="PROSITE" id="PS50103"/>
    </source>
</evidence>
<feature type="domain" description="Plus3" evidence="9">
    <location>
        <begin position="486"/>
        <end position="619"/>
    </location>
</feature>
<dbReference type="PROSITE" id="PS51360">
    <property type="entry name" value="PLUS3"/>
    <property type="match status" value="1"/>
</dbReference>
<feature type="region of interest" description="Disordered" evidence="5">
    <location>
        <begin position="86"/>
        <end position="108"/>
    </location>
</feature>
<evidence type="ECO:0000313" key="11">
    <source>
        <dbReference type="EMBL" id="KAJ9172703.1"/>
    </source>
</evidence>
<evidence type="ECO:0000259" key="8">
    <source>
        <dbReference type="PROSITE" id="PS50829"/>
    </source>
</evidence>
<feature type="region of interest" description="Disordered" evidence="5">
    <location>
        <begin position="666"/>
        <end position="705"/>
    </location>
</feature>
<feature type="region of interest" description="Disordered" evidence="5">
    <location>
        <begin position="1025"/>
        <end position="1228"/>
    </location>
</feature>
<organism evidence="11 12">
    <name type="scientific">Hevea brasiliensis</name>
    <name type="common">Para rubber tree</name>
    <name type="synonym">Siphonia brasiliensis</name>
    <dbReference type="NCBI Taxonomy" id="3981"/>
    <lineage>
        <taxon>Eukaryota</taxon>
        <taxon>Viridiplantae</taxon>
        <taxon>Streptophyta</taxon>
        <taxon>Embryophyta</taxon>
        <taxon>Tracheophyta</taxon>
        <taxon>Spermatophyta</taxon>
        <taxon>Magnoliopsida</taxon>
        <taxon>eudicotyledons</taxon>
        <taxon>Gunneridae</taxon>
        <taxon>Pentapetalae</taxon>
        <taxon>rosids</taxon>
        <taxon>fabids</taxon>
        <taxon>Malpighiales</taxon>
        <taxon>Euphorbiaceae</taxon>
        <taxon>Crotonoideae</taxon>
        <taxon>Micrandreae</taxon>
        <taxon>Hevea</taxon>
    </lineage>
</organism>
<keyword evidence="12" id="KW-1185">Reference proteome</keyword>
<name>A0ABQ9M1G6_HEVBR</name>
<dbReference type="SUPFAM" id="SSF159042">
    <property type="entry name" value="Plus3-like"/>
    <property type="match status" value="1"/>
</dbReference>
<feature type="zinc finger region" description="C3H1-type" evidence="4">
    <location>
        <begin position="1557"/>
        <end position="1582"/>
    </location>
</feature>
<feature type="compositionally biased region" description="Polar residues" evidence="5">
    <location>
        <begin position="1300"/>
        <end position="1315"/>
    </location>
</feature>
<feature type="compositionally biased region" description="Polar residues" evidence="5">
    <location>
        <begin position="1480"/>
        <end position="1507"/>
    </location>
</feature>
<dbReference type="InterPro" id="IPR001965">
    <property type="entry name" value="Znf_PHD"/>
</dbReference>
<sequence>MDQQQQQLQLKLEEYRPCTQQDKEYDNSLRGADPMTIDQCETIREMDDSQLVGTSTAVAAHTRDVSMVDVEVRTVATVAVADMSTIKRKRGRPPRIQGKTGPPSLSQRKKKDEEDVCFICFDGGSLVLCDRRGCPKAYHPACIKRDESFFRSKAKWNCGWHICSSCQKASHYMCYTCTYSLCNACTKDADYVCVRGNKGFCGTCMRTIMLIENIWLANTEMVQVDFDDKTSWEYLFKVYWVYLKAKLSLTIDELTRAKNPWKGDELPKTKNSWKGAGIVVPKESSSGEIYRDHDEKSSCLDNCYGNVEANHSKKRKTKDQPNLLNENHSLVLDKSGSDKVTPLLEGTTWATKELLEFVAHMKNGDISMLSQFDVQGLLLEYVKRNNLCDPHKSQIVCDSRLLTLFGKPCVGHLEMLKLLECHFLIKEESSADDAVKVGVADAVGGQLEAAGSTDGQLIASNDRCKTHKKMDERGPQIYPNPDEYAAIDVHNINLLYLKRNLMENLMDDFEKFHERVVGSFVRIRILGGDQKQDMHRLVQVVGTSKVAESYKVGSRTTDIMLEILNLDKKEVISIDEISNQEFSEDECRHLRQSIKCGLIKHLKVGEIQEKAMALQPFKVSDWLEAEISQFNPLHDQAIEKGHGKELRECVEKLVLLKSPKERECRRLEIPNIHTDPNMDPSRESEEGAGGSHEKEQGNHLRPRLTGVDRKAAELNSSLREVDGHGVGNSAEKNLATACERNRNMCTFYVDRDGSAWVHERVDKSTWSQGGGAYGLNSLNTSGNHLGATGSAAGDWNSQSAVQSDSLPAVASAVIPSPLSSGRELSVTDFETEKLWHYQDPLGKVQGPFSMIHLRKWNTSGLFPSDLRVWRINEKQDDSILLTDALVGQLPKESLQHCNRYLLPQEATVTSNDAGKKWEHGLSLSTDATWVDGKGVDHGQRPVQNAVSVNAKGDNELLSSNELGSHSSTWTKAVDVAITNDAQAQSSLQGWELSEGGKSLASLSPSSSEKLFGSLLLQLREGHVDEKWSSNPRNADRNSHRAAEGKTNIKESDEKFERADSEGHSSQSSGQNWGSQPINSSSSGWDSNSGFVSVSKSTEKSEQNQEIGFSDLLSRTPKHSDGDSKGQPANNKLSACSNVPAQDSGPSWSTASSLVVGGGQLPEVAGNWGSYSPTPAKPSVEEWDSNVVNASSRKPTEGASDHAATPTSGTDQLTHSSPTHPAIDVSSWQPIVPEPNEFCSLVDESVSDLLAEVEAMESLGGLPSPTSKMSCGRELTQGSDDDCFSPVAPFSPAPDPGKSDALSSTGDVQMPSQLTASDEPLRLSHMPSQPTITNKLHAVSQIPSPLTVTDKPHQLSQMPLHSIIPDEHYKASPMPSQSTLTEEPLGLWQTDVLDPQKSSSSAEVEGDTKPSDVSVNQRKTRSEIEPLASSTVNQGDEGSDIRAPTSSTVSQMETGSNTRRANLNRGAPQGNASMAWGTGHGSVQQRTNSTPAVSTGNVGVGSWGSQPRNGGDNRYSSPRDHRSYHFQGRESGFGRDRCSWNRQPTYGFGNGGSSKPQGKGQRVCKFYESGYCKKGASCSYWHP</sequence>
<dbReference type="CDD" id="cd00072">
    <property type="entry name" value="GYF"/>
    <property type="match status" value="1"/>
</dbReference>
<feature type="compositionally biased region" description="Basic and acidic residues" evidence="5">
    <location>
        <begin position="680"/>
        <end position="698"/>
    </location>
</feature>
<dbReference type="InterPro" id="IPR036128">
    <property type="entry name" value="Plus3-like_sf"/>
</dbReference>
<dbReference type="SUPFAM" id="SSF90229">
    <property type="entry name" value="CCCH zinc finger"/>
    <property type="match status" value="1"/>
</dbReference>
<evidence type="ECO:0000256" key="4">
    <source>
        <dbReference type="PROSITE-ProRule" id="PRU00723"/>
    </source>
</evidence>
<dbReference type="SUPFAM" id="SSF55277">
    <property type="entry name" value="GYF domain"/>
    <property type="match status" value="1"/>
</dbReference>
<dbReference type="CDD" id="cd10567">
    <property type="entry name" value="SWIB-MDM2_like"/>
    <property type="match status" value="1"/>
</dbReference>
<dbReference type="InterPro" id="IPR011011">
    <property type="entry name" value="Znf_FYVE_PHD"/>
</dbReference>
<feature type="domain" description="C3H1-type" evidence="7">
    <location>
        <begin position="1557"/>
        <end position="1582"/>
    </location>
</feature>
<dbReference type="Gene3D" id="1.10.245.10">
    <property type="entry name" value="SWIB/MDM2 domain"/>
    <property type="match status" value="1"/>
</dbReference>
<dbReference type="PROSITE" id="PS01359">
    <property type="entry name" value="ZF_PHD_1"/>
    <property type="match status" value="1"/>
</dbReference>
<feature type="domain" description="DM2" evidence="10">
    <location>
        <begin position="343"/>
        <end position="425"/>
    </location>
</feature>
<feature type="compositionally biased region" description="Polar residues" evidence="5">
    <location>
        <begin position="1126"/>
        <end position="1152"/>
    </location>
</feature>
<gene>
    <name evidence="11" type="ORF">P3X46_015914</name>
</gene>
<dbReference type="Pfam" id="PF25980">
    <property type="entry name" value="NERD_plant"/>
    <property type="match status" value="1"/>
</dbReference>
<proteinExistence type="predicted"/>
<dbReference type="SMART" id="SM00719">
    <property type="entry name" value="Plus3"/>
    <property type="match status" value="1"/>
</dbReference>
<dbReference type="InterPro" id="IPR058668">
    <property type="entry name" value="NERD_dom"/>
</dbReference>
<dbReference type="InterPro" id="IPR036885">
    <property type="entry name" value="SWIB_MDM2_dom_sf"/>
</dbReference>
<dbReference type="EMBL" id="JARPOI010000009">
    <property type="protein sequence ID" value="KAJ9172703.1"/>
    <property type="molecule type" value="Genomic_DNA"/>
</dbReference>
<dbReference type="InterPro" id="IPR036855">
    <property type="entry name" value="Znf_CCCH_sf"/>
</dbReference>
<evidence type="ECO:0000313" key="12">
    <source>
        <dbReference type="Proteomes" id="UP001174677"/>
    </source>
</evidence>
<dbReference type="Pfam" id="PF03126">
    <property type="entry name" value="Plus-3"/>
    <property type="match status" value="1"/>
</dbReference>
<feature type="compositionally biased region" description="Polar residues" evidence="5">
    <location>
        <begin position="1204"/>
        <end position="1218"/>
    </location>
</feature>
<dbReference type="InterPro" id="IPR035445">
    <property type="entry name" value="GYF-like_dom_sf"/>
</dbReference>
<feature type="region of interest" description="Disordered" evidence="5">
    <location>
        <begin position="1256"/>
        <end position="1337"/>
    </location>
</feature>
<evidence type="ECO:0000259" key="10">
    <source>
        <dbReference type="PROSITE" id="PS51925"/>
    </source>
</evidence>
<dbReference type="PANTHER" id="PTHR46695">
    <property type="entry name" value="ZINC FINGER CCCH DOMAIN-CONTAINING PROTEIN 44-RELATED"/>
    <property type="match status" value="1"/>
</dbReference>
<feature type="region of interest" description="Disordered" evidence="5">
    <location>
        <begin position="1393"/>
        <end position="1559"/>
    </location>
</feature>
<feature type="compositionally biased region" description="Low complexity" evidence="5">
    <location>
        <begin position="1063"/>
        <end position="1092"/>
    </location>
</feature>
<feature type="domain" description="PHD-type" evidence="6">
    <location>
        <begin position="114"/>
        <end position="180"/>
    </location>
</feature>
<dbReference type="InterPro" id="IPR000571">
    <property type="entry name" value="Znf_CCCH"/>
</dbReference>
<evidence type="ECO:0000256" key="3">
    <source>
        <dbReference type="ARBA" id="ARBA00022833"/>
    </source>
</evidence>
<keyword evidence="2 4" id="KW-0863">Zinc-finger</keyword>
<evidence type="ECO:0000256" key="1">
    <source>
        <dbReference type="ARBA" id="ARBA00022723"/>
    </source>
</evidence>
<dbReference type="CDD" id="cd15568">
    <property type="entry name" value="PHD5_NSD"/>
    <property type="match status" value="1"/>
</dbReference>
<dbReference type="Pfam" id="PF02201">
    <property type="entry name" value="SWIB"/>
    <property type="match status" value="1"/>
</dbReference>
<dbReference type="PROSITE" id="PS51925">
    <property type="entry name" value="SWIB_MDM2"/>
    <property type="match status" value="1"/>
</dbReference>
<evidence type="ECO:0000256" key="5">
    <source>
        <dbReference type="SAM" id="MobiDB-lite"/>
    </source>
</evidence>
<evidence type="ECO:0000259" key="6">
    <source>
        <dbReference type="PROSITE" id="PS50016"/>
    </source>
</evidence>
<dbReference type="PANTHER" id="PTHR46695:SF4">
    <property type="entry name" value="ZINC FINGER CCCH DOMAIN-CONTAINING PROTEIN 44"/>
    <property type="match status" value="1"/>
</dbReference>
<dbReference type="PROSITE" id="PS50016">
    <property type="entry name" value="ZF_PHD_2"/>
    <property type="match status" value="1"/>
</dbReference>
<dbReference type="InterPro" id="IPR019786">
    <property type="entry name" value="Zinc_finger_PHD-type_CS"/>
</dbReference>
<comment type="caution">
    <text evidence="11">The sequence shown here is derived from an EMBL/GenBank/DDBJ whole genome shotgun (WGS) entry which is preliminary data.</text>
</comment>
<accession>A0ABQ9M1G6</accession>
<protein>
    <recommendedName>
        <fullName evidence="13">Zinc finger CCCH domain-containing protein 44</fullName>
    </recommendedName>
</protein>
<feature type="domain" description="GYF" evidence="8">
    <location>
        <begin position="832"/>
        <end position="886"/>
    </location>
</feature>
<reference evidence="11" key="1">
    <citation type="journal article" date="2023" name="Plant Biotechnol. J.">
        <title>Chromosome-level wild Hevea brasiliensis genome provides new tools for genomic-assisted breeding and valuable loci to elevate rubber yield.</title>
        <authorList>
            <person name="Cheng H."/>
            <person name="Song X."/>
            <person name="Hu Y."/>
            <person name="Wu T."/>
            <person name="Yang Q."/>
            <person name="An Z."/>
            <person name="Feng S."/>
            <person name="Deng Z."/>
            <person name="Wu W."/>
            <person name="Zeng X."/>
            <person name="Tu M."/>
            <person name="Wang X."/>
            <person name="Huang H."/>
        </authorList>
    </citation>
    <scope>NUCLEOTIDE SEQUENCE</scope>
    <source>
        <strain evidence="11">MT/VB/25A 57/8</strain>
    </source>
</reference>
<dbReference type="Gene3D" id="3.90.70.200">
    <property type="entry name" value="Plus-3 domain"/>
    <property type="match status" value="1"/>
</dbReference>
<evidence type="ECO:0008006" key="13">
    <source>
        <dbReference type="Google" id="ProtNLM"/>
    </source>
</evidence>
<dbReference type="Proteomes" id="UP001174677">
    <property type="component" value="Chromosome 9"/>
</dbReference>
<dbReference type="PROSITE" id="PS50103">
    <property type="entry name" value="ZF_C3H1"/>
    <property type="match status" value="1"/>
</dbReference>
<dbReference type="Pfam" id="PF02213">
    <property type="entry name" value="GYF"/>
    <property type="match status" value="1"/>
</dbReference>
<dbReference type="SMART" id="SM00444">
    <property type="entry name" value="GYF"/>
    <property type="match status" value="1"/>
</dbReference>
<evidence type="ECO:0000259" key="9">
    <source>
        <dbReference type="PROSITE" id="PS51360"/>
    </source>
</evidence>
<dbReference type="InterPro" id="IPR019787">
    <property type="entry name" value="Znf_PHD-finger"/>
</dbReference>
<keyword evidence="3 4" id="KW-0862">Zinc</keyword>
<keyword evidence="1 4" id="KW-0479">Metal-binding</keyword>
<dbReference type="InterPro" id="IPR003121">
    <property type="entry name" value="SWIB_MDM2_domain"/>
</dbReference>
<feature type="compositionally biased region" description="Polar residues" evidence="5">
    <location>
        <begin position="1443"/>
        <end position="1460"/>
    </location>
</feature>
<evidence type="ECO:0000256" key="2">
    <source>
        <dbReference type="ARBA" id="ARBA00022771"/>
    </source>
</evidence>
<dbReference type="Gene3D" id="3.30.1490.40">
    <property type="match status" value="1"/>
</dbReference>
<dbReference type="InterPro" id="IPR003169">
    <property type="entry name" value="GYF"/>
</dbReference>